<accession>A0A8S1MQT8</accession>
<dbReference type="Proteomes" id="UP000688137">
    <property type="component" value="Unassembled WGS sequence"/>
</dbReference>
<proteinExistence type="predicted"/>
<evidence type="ECO:0000256" key="2">
    <source>
        <dbReference type="SAM" id="Coils"/>
    </source>
</evidence>
<feature type="repeat" description="WD" evidence="1">
    <location>
        <begin position="278"/>
        <end position="309"/>
    </location>
</feature>
<dbReference type="PROSITE" id="PS50082">
    <property type="entry name" value="WD_REPEATS_2"/>
    <property type="match status" value="2"/>
</dbReference>
<dbReference type="PANTHER" id="PTHR19920">
    <property type="entry name" value="WD40 PROTEIN CIAO1"/>
    <property type="match status" value="1"/>
</dbReference>
<keyword evidence="2" id="KW-0175">Coiled coil</keyword>
<dbReference type="AlphaFoldDB" id="A0A8S1MQT8"/>
<sequence>MQIRCTQVDHRNQQIIGFCIDSTCPNQRPYCHFCLPQHGQHLDKLTYFELFNEWIQKRIINAQNLQKNVQECKLSLDPLLNYLIPYLNFNIQQCQEIGISQVDYMIRGLCQLEGCEEILFKQLKQSIEQINQIIDQILKNLKNQTNQKEKYNQQFQSFDLKQSILEQPQNQSIFKANSKQFTFELMNQNSIKVDNFCYAFAFNKDQSIVLAGCRNDIKVFENRQGKLNQVQLLNKHTDDVNVLNFMKKTNNFVSGSSDKSIIIWQVIANNQWNCQQILNGHSNWIFCLLLNNTDDLIISGSGDNTIKFWMKENQWICQQTITDHIHSVYSLSLNEQQNKLISCSRDSQILIIEQSNLDKQWSVTQKINVDQYGLRLCFINDNLFTFQPRCKDQMNIYEIDTDKKQYYKIKEIAVKSDSIGCHFLFPQQYIKSKCLLVNKNGKNVNLMRIKKNGDFIISQSIQFDSNEIYGQLSDDGEYLITWDLGSKEIQIRKCKEQ</sequence>
<feature type="repeat" description="WD" evidence="1">
    <location>
        <begin position="233"/>
        <end position="266"/>
    </location>
</feature>
<reference evidence="3" key="1">
    <citation type="submission" date="2021-01" db="EMBL/GenBank/DDBJ databases">
        <authorList>
            <consortium name="Genoscope - CEA"/>
            <person name="William W."/>
        </authorList>
    </citation>
    <scope>NUCLEOTIDE SEQUENCE</scope>
</reference>
<evidence type="ECO:0008006" key="5">
    <source>
        <dbReference type="Google" id="ProtNLM"/>
    </source>
</evidence>
<dbReference type="GO" id="GO:0016226">
    <property type="term" value="P:iron-sulfur cluster assembly"/>
    <property type="evidence" value="ECO:0007669"/>
    <property type="project" value="TreeGrafter"/>
</dbReference>
<gene>
    <name evidence="3" type="ORF">PPRIM_AZ9-3.1.T0680181</name>
</gene>
<comment type="caution">
    <text evidence="3">The sequence shown here is derived from an EMBL/GenBank/DDBJ whole genome shotgun (WGS) entry which is preliminary data.</text>
</comment>
<organism evidence="3 4">
    <name type="scientific">Paramecium primaurelia</name>
    <dbReference type="NCBI Taxonomy" id="5886"/>
    <lineage>
        <taxon>Eukaryota</taxon>
        <taxon>Sar</taxon>
        <taxon>Alveolata</taxon>
        <taxon>Ciliophora</taxon>
        <taxon>Intramacronucleata</taxon>
        <taxon>Oligohymenophorea</taxon>
        <taxon>Peniculida</taxon>
        <taxon>Parameciidae</taxon>
        <taxon>Paramecium</taxon>
    </lineage>
</organism>
<feature type="coiled-coil region" evidence="2">
    <location>
        <begin position="120"/>
        <end position="161"/>
    </location>
</feature>
<dbReference type="Pfam" id="PF00400">
    <property type="entry name" value="WD40"/>
    <property type="match status" value="3"/>
</dbReference>
<dbReference type="PANTHER" id="PTHR19920:SF0">
    <property type="entry name" value="CYTOSOLIC IRON-SULFUR PROTEIN ASSEMBLY PROTEIN CIAO1-RELATED"/>
    <property type="match status" value="1"/>
</dbReference>
<keyword evidence="1" id="KW-0853">WD repeat</keyword>
<evidence type="ECO:0000313" key="4">
    <source>
        <dbReference type="Proteomes" id="UP000688137"/>
    </source>
</evidence>
<dbReference type="SMART" id="SM00320">
    <property type="entry name" value="WD40"/>
    <property type="match status" value="4"/>
</dbReference>
<dbReference type="FunFam" id="2.130.10.10:FF:001434">
    <property type="entry name" value="Uncharacterized protein"/>
    <property type="match status" value="1"/>
</dbReference>
<keyword evidence="4" id="KW-1185">Reference proteome</keyword>
<dbReference type="OMA" id="QQWICEQ"/>
<protein>
    <recommendedName>
        <fullName evidence="5">WD40-repeat-containing domain</fullName>
    </recommendedName>
</protein>
<dbReference type="InterPro" id="IPR001680">
    <property type="entry name" value="WD40_rpt"/>
</dbReference>
<name>A0A8S1MQT8_PARPR</name>
<dbReference type="GO" id="GO:0097361">
    <property type="term" value="C:cytosolic [4Fe-4S] assembly targeting complex"/>
    <property type="evidence" value="ECO:0007669"/>
    <property type="project" value="TreeGrafter"/>
</dbReference>
<evidence type="ECO:0000313" key="3">
    <source>
        <dbReference type="EMBL" id="CAD8082828.1"/>
    </source>
</evidence>
<evidence type="ECO:0000256" key="1">
    <source>
        <dbReference type="PROSITE-ProRule" id="PRU00221"/>
    </source>
</evidence>
<dbReference type="EMBL" id="CAJJDM010000071">
    <property type="protein sequence ID" value="CAD8082828.1"/>
    <property type="molecule type" value="Genomic_DNA"/>
</dbReference>
<dbReference type="PROSITE" id="PS50294">
    <property type="entry name" value="WD_REPEATS_REGION"/>
    <property type="match status" value="2"/>
</dbReference>